<sequence length="88" mass="10566">MKKSKKNYLEQLSRSAQLLFSCYEPGELEDCLFEVFEEANLYSDLIYEEKEKRKLLHDSLRQMFRTVNKNKKLTLKILNQCTTEIKQI</sequence>
<organism evidence="1 2">
    <name type="scientific">Epilithonimonas pallida</name>
    <dbReference type="NCBI Taxonomy" id="373671"/>
    <lineage>
        <taxon>Bacteria</taxon>
        <taxon>Pseudomonadati</taxon>
        <taxon>Bacteroidota</taxon>
        <taxon>Flavobacteriia</taxon>
        <taxon>Flavobacteriales</taxon>
        <taxon>Weeksellaceae</taxon>
        <taxon>Chryseobacterium group</taxon>
        <taxon>Epilithonimonas</taxon>
    </lineage>
</organism>
<keyword evidence="2" id="KW-1185">Reference proteome</keyword>
<dbReference type="Proteomes" id="UP001158050">
    <property type="component" value="Unassembled WGS sequence"/>
</dbReference>
<name>A0ABY1R7B8_9FLAO</name>
<accession>A0ABY1R7B8</accession>
<dbReference type="RefSeq" id="WP_283417292.1">
    <property type="nucleotide sequence ID" value="NZ_FXUO01000006.1"/>
</dbReference>
<protein>
    <submittedName>
        <fullName evidence="1">Uncharacterized protein</fullName>
    </submittedName>
</protein>
<reference evidence="1 2" key="1">
    <citation type="submission" date="2017-05" db="EMBL/GenBank/DDBJ databases">
        <authorList>
            <person name="Varghese N."/>
            <person name="Submissions S."/>
        </authorList>
    </citation>
    <scope>NUCLEOTIDE SEQUENCE [LARGE SCALE GENOMIC DNA]</scope>
    <source>
        <strain evidence="1 2">DSM 18015</strain>
    </source>
</reference>
<evidence type="ECO:0000313" key="1">
    <source>
        <dbReference type="EMBL" id="SMP94707.1"/>
    </source>
</evidence>
<dbReference type="EMBL" id="FXUO01000006">
    <property type="protein sequence ID" value="SMP94707.1"/>
    <property type="molecule type" value="Genomic_DNA"/>
</dbReference>
<proteinExistence type="predicted"/>
<comment type="caution">
    <text evidence="1">The sequence shown here is derived from an EMBL/GenBank/DDBJ whole genome shotgun (WGS) entry which is preliminary data.</text>
</comment>
<gene>
    <name evidence="1" type="ORF">SAMN05421679_106106</name>
</gene>
<evidence type="ECO:0000313" key="2">
    <source>
        <dbReference type="Proteomes" id="UP001158050"/>
    </source>
</evidence>